<organism evidence="2 3">
    <name type="scientific">Chlamydomonas eustigma</name>
    <dbReference type="NCBI Taxonomy" id="1157962"/>
    <lineage>
        <taxon>Eukaryota</taxon>
        <taxon>Viridiplantae</taxon>
        <taxon>Chlorophyta</taxon>
        <taxon>core chlorophytes</taxon>
        <taxon>Chlorophyceae</taxon>
        <taxon>CS clade</taxon>
        <taxon>Chlamydomonadales</taxon>
        <taxon>Chlamydomonadaceae</taxon>
        <taxon>Chlamydomonas</taxon>
    </lineage>
</organism>
<gene>
    <name evidence="2" type="ORF">CEUSTIGMA_g6056.t1</name>
</gene>
<evidence type="ECO:0000256" key="1">
    <source>
        <dbReference type="SAM" id="MobiDB-lite"/>
    </source>
</evidence>
<feature type="region of interest" description="Disordered" evidence="1">
    <location>
        <begin position="352"/>
        <end position="378"/>
    </location>
</feature>
<protein>
    <submittedName>
        <fullName evidence="2">Uncharacterized protein</fullName>
    </submittedName>
</protein>
<evidence type="ECO:0000313" key="2">
    <source>
        <dbReference type="EMBL" id="GAX78617.1"/>
    </source>
</evidence>
<name>A0A250X6C1_9CHLO</name>
<reference evidence="2 3" key="1">
    <citation type="submission" date="2017-08" db="EMBL/GenBank/DDBJ databases">
        <title>Acidophilic green algal genome provides insights into adaptation to an acidic environment.</title>
        <authorList>
            <person name="Hirooka S."/>
            <person name="Hirose Y."/>
            <person name="Kanesaki Y."/>
            <person name="Higuchi S."/>
            <person name="Fujiwara T."/>
            <person name="Onuma R."/>
            <person name="Era A."/>
            <person name="Ohbayashi R."/>
            <person name="Uzuka A."/>
            <person name="Nozaki H."/>
            <person name="Yoshikawa H."/>
            <person name="Miyagishima S.Y."/>
        </authorList>
    </citation>
    <scope>NUCLEOTIDE SEQUENCE [LARGE SCALE GENOMIC DNA]</scope>
    <source>
        <strain evidence="2 3">NIES-2499</strain>
    </source>
</reference>
<evidence type="ECO:0000313" key="3">
    <source>
        <dbReference type="Proteomes" id="UP000232323"/>
    </source>
</evidence>
<feature type="region of interest" description="Disordered" evidence="1">
    <location>
        <begin position="259"/>
        <end position="283"/>
    </location>
</feature>
<keyword evidence="3" id="KW-1185">Reference proteome</keyword>
<feature type="region of interest" description="Disordered" evidence="1">
    <location>
        <begin position="162"/>
        <end position="199"/>
    </location>
</feature>
<dbReference type="Proteomes" id="UP000232323">
    <property type="component" value="Unassembled WGS sequence"/>
</dbReference>
<comment type="caution">
    <text evidence="2">The sequence shown here is derived from an EMBL/GenBank/DDBJ whole genome shotgun (WGS) entry which is preliminary data.</text>
</comment>
<accession>A0A250X6C1</accession>
<dbReference type="AlphaFoldDB" id="A0A250X6C1"/>
<feature type="compositionally biased region" description="Polar residues" evidence="1">
    <location>
        <begin position="188"/>
        <end position="199"/>
    </location>
</feature>
<sequence length="378" mass="41103">MATFVLEKSREQASSLPSNLLLDIDELGDKRASTSESDNAHLAALMSGGDEFPLTAITASSLELAVNVIDSKTRLRSMSLGGFAAPCEITANGAHRKPPNCPSVSNVVRLYESRQSSSLQEKCNPPAINSEDSLAHHKSCSSSSSPCLVVGGWNMRPANKDTITHDQKSPGFRPCIPNKSSLHHMSGKGSSNNKPQTSQSVLLPSFKDRVPAPSTQLHYPQKTSLPSLYFHRQGHAFSRIVDRSASLYRKRNEHGLLLTSQTRRSLDSALRPSSQLPPADYSPADNLKVEQQLSALRPSFSLTPPSVLMKKSSMAMEKCGSTEETEGTKVLARKDDKSSGSFQRLMHLLHRHRNGPISTSAKDAWSKVEQESAAASEC</sequence>
<dbReference type="EMBL" id="BEGY01000034">
    <property type="protein sequence ID" value="GAX78617.1"/>
    <property type="molecule type" value="Genomic_DNA"/>
</dbReference>
<proteinExistence type="predicted"/>